<dbReference type="InterPro" id="IPR001478">
    <property type="entry name" value="PDZ"/>
</dbReference>
<proteinExistence type="predicted"/>
<dbReference type="InterPro" id="IPR041489">
    <property type="entry name" value="PDZ_6"/>
</dbReference>
<dbReference type="SMART" id="SM00228">
    <property type="entry name" value="PDZ"/>
    <property type="match status" value="1"/>
</dbReference>
<dbReference type="Gene3D" id="2.30.42.10">
    <property type="match status" value="1"/>
</dbReference>
<dbReference type="GO" id="GO:0005634">
    <property type="term" value="C:nucleus"/>
    <property type="evidence" value="ECO:0007669"/>
    <property type="project" value="UniProtKB-SubCell"/>
</dbReference>
<dbReference type="SUPFAM" id="SSF50494">
    <property type="entry name" value="Trypsin-like serine proteases"/>
    <property type="match status" value="2"/>
</dbReference>
<dbReference type="SUPFAM" id="SSF50156">
    <property type="entry name" value="PDZ domain-like"/>
    <property type="match status" value="1"/>
</dbReference>
<dbReference type="InterPro" id="IPR009003">
    <property type="entry name" value="Peptidase_S1_PA"/>
</dbReference>
<comment type="subcellular location">
    <subcellularLocation>
        <location evidence="2">Nucleus</location>
    </subcellularLocation>
</comment>
<evidence type="ECO:0000313" key="7">
    <source>
        <dbReference type="EMBL" id="KAJ2678853.1"/>
    </source>
</evidence>
<organism evidence="7 8">
    <name type="scientific">Coemansia spiralis</name>
    <dbReference type="NCBI Taxonomy" id="417178"/>
    <lineage>
        <taxon>Eukaryota</taxon>
        <taxon>Fungi</taxon>
        <taxon>Fungi incertae sedis</taxon>
        <taxon>Zoopagomycota</taxon>
        <taxon>Kickxellomycotina</taxon>
        <taxon>Kickxellomycetes</taxon>
        <taxon>Kickxellales</taxon>
        <taxon>Kickxellaceae</taxon>
        <taxon>Coemansia</taxon>
    </lineage>
</organism>
<evidence type="ECO:0000256" key="1">
    <source>
        <dbReference type="ARBA" id="ARBA00002558"/>
    </source>
</evidence>
<accession>A0A9W8GBJ2</accession>
<sequence length="1062" mass="115131">MKVGTVAGIAPTSEVGGMAAAAAAISSKTAVSTNAAVTSAGTLVKPEMEKEAPQYSWNTIQERLRTSVVSITMSFPTAFEEVRAHNAYATGFVVDSELGIIMSNRHVMGPGPSYHKATFFDNQEVHLQPAYFDPVHDFSFFRYDPSELQNIKPKAIRLAPEKARSGLEFRIVGNNSNEKMSVHQGELSQLDRNPPRYGGSYRDFNTFYFQASSTSKGGSSGSPVVDIEGNAVAINSGAGYISSTTFLLPLERAVYALEYVRKGHVPPRGTIQAVFKHVTHTQIERLGLSPGAATSEGVKIETTTGMLTINKVLPGGPADKILEVGDIIISVNSKAIPGFTEIFDIIDASVGQELQFRVFRKGQFYNLAVSVGDLYDITPSKVLRIGCSFVHNLSYQQAVKWSAPIYGVYVAYDRNGFLPSSKLGSCNVIYAVNGIPTPNVDALMSVLQNVKRNQPLVIKTKNHQDLRDESVFVTRHPPVTLPNAIYTRSSITGFWAIEPYSGLAADESAGVSASLVPNNSVAVASSEEDKFAMKQCPANHVAVDGRAGAHAGPANDISLVSGRGSQTFVQSISKSAVQISSFPITPADGQYCSGSSGTGLVVDKRRGVVLCSTRSVKNPTCNIWITFSGLICVKAKLAHTHPLYPIAFLKYNPADLAKGSNGDDSNGLVIIDEIDVESGIAESNRNSSYAQPLAVGTPVTVVSGTVSDGIEITATTVSERRLLSISACNDCIDKRFFNIDTFLLSPAPSSDTHKLGTVYSWDGELCGIWMQLPGCHHTTHGAQFVGLDISLVRSALGALQLDNSNIGAAYMFDVQFSPVSLDTARVLGASAQYIKEILQIAPHGQGVFQVCRTLRRRENSDKDFLGIGDIVLKIDGKLLTRIEDVACLYGRKSAELIVIRNMQEIVLTVKTQPLSATNTRHIVCWAGMYMQAPHEAALEKANRAASNVYMFSAMGGAPIYNETCDLNMFITEIDDEPIKSLDDIVRVVKKLKSKDMAQFNAKVASTEQFRSGKMPGCDVKLHSVTLSGEDNVYSIRTNDHYFPSWQIRRGPLADDEWMFEEI</sequence>
<evidence type="ECO:0000313" key="8">
    <source>
        <dbReference type="Proteomes" id="UP001151518"/>
    </source>
</evidence>
<reference evidence="7" key="1">
    <citation type="submission" date="2022-07" db="EMBL/GenBank/DDBJ databases">
        <title>Phylogenomic reconstructions and comparative analyses of Kickxellomycotina fungi.</title>
        <authorList>
            <person name="Reynolds N.K."/>
            <person name="Stajich J.E."/>
            <person name="Barry K."/>
            <person name="Grigoriev I.V."/>
            <person name="Crous P."/>
            <person name="Smith M.E."/>
        </authorList>
    </citation>
    <scope>NUCLEOTIDE SEQUENCE</scope>
    <source>
        <strain evidence="7">NRRL 3115</strain>
    </source>
</reference>
<comment type="function">
    <text evidence="1">Nuclear serine protease which mediates apoptosis.</text>
</comment>
<evidence type="ECO:0000259" key="6">
    <source>
        <dbReference type="PROSITE" id="PS50106"/>
    </source>
</evidence>
<dbReference type="Pfam" id="PF12812">
    <property type="entry name" value="PDZ_1"/>
    <property type="match status" value="1"/>
</dbReference>
<dbReference type="OrthoDB" id="4217619at2759"/>
<dbReference type="Gene3D" id="2.40.10.120">
    <property type="match status" value="1"/>
</dbReference>
<dbReference type="PROSITE" id="PS50106">
    <property type="entry name" value="PDZ"/>
    <property type="match status" value="1"/>
</dbReference>
<evidence type="ECO:0000256" key="3">
    <source>
        <dbReference type="ARBA" id="ARBA00020338"/>
    </source>
</evidence>
<dbReference type="PANTHER" id="PTHR46366">
    <property type="entry name" value="PRO-APOPTOTIC SERINE PROTEASE NMA111"/>
    <property type="match status" value="1"/>
</dbReference>
<comment type="caution">
    <text evidence="7">The sequence shown here is derived from an EMBL/GenBank/DDBJ whole genome shotgun (WGS) entry which is preliminary data.</text>
</comment>
<dbReference type="EMBL" id="JANBTW010000017">
    <property type="protein sequence ID" value="KAJ2678853.1"/>
    <property type="molecule type" value="Genomic_DNA"/>
</dbReference>
<dbReference type="Pfam" id="PF13365">
    <property type="entry name" value="Trypsin_2"/>
    <property type="match status" value="1"/>
</dbReference>
<dbReference type="InterPro" id="IPR036034">
    <property type="entry name" value="PDZ_sf"/>
</dbReference>
<dbReference type="Proteomes" id="UP001151518">
    <property type="component" value="Unassembled WGS sequence"/>
</dbReference>
<keyword evidence="5" id="KW-0539">Nucleus</keyword>
<evidence type="ECO:0000256" key="4">
    <source>
        <dbReference type="ARBA" id="ARBA00021524"/>
    </source>
</evidence>
<dbReference type="GO" id="GO:0008233">
    <property type="term" value="F:peptidase activity"/>
    <property type="evidence" value="ECO:0007669"/>
    <property type="project" value="UniProtKB-KW"/>
</dbReference>
<dbReference type="Pfam" id="PF17820">
    <property type="entry name" value="PDZ_6"/>
    <property type="match status" value="1"/>
</dbReference>
<dbReference type="PANTHER" id="PTHR46366:SF1">
    <property type="entry name" value="PDZ DOMAIN-CONTAINING PROTEIN C1685.05"/>
    <property type="match status" value="1"/>
</dbReference>
<protein>
    <recommendedName>
        <fullName evidence="3">Pro-apoptotic serine protease NMA111</fullName>
    </recommendedName>
    <alternativeName>
        <fullName evidence="4">Pro-apoptotic serine protease nma111</fullName>
    </alternativeName>
</protein>
<dbReference type="InterPro" id="IPR025926">
    <property type="entry name" value="PDZ-like_dom"/>
</dbReference>
<evidence type="ECO:0000256" key="2">
    <source>
        <dbReference type="ARBA" id="ARBA00004123"/>
    </source>
</evidence>
<feature type="domain" description="PDZ" evidence="6">
    <location>
        <begin position="285"/>
        <end position="340"/>
    </location>
</feature>
<evidence type="ECO:0000256" key="5">
    <source>
        <dbReference type="ARBA" id="ARBA00023242"/>
    </source>
</evidence>
<gene>
    <name evidence="7" type="ORF">GGI25_002046</name>
</gene>
<dbReference type="AlphaFoldDB" id="A0A9W8GBJ2"/>
<dbReference type="GO" id="GO:0006508">
    <property type="term" value="P:proteolysis"/>
    <property type="evidence" value="ECO:0007669"/>
    <property type="project" value="UniProtKB-KW"/>
</dbReference>
<name>A0A9W8GBJ2_9FUNG</name>